<evidence type="ECO:0000313" key="1">
    <source>
        <dbReference type="EMBL" id="MBP2410248.1"/>
    </source>
</evidence>
<dbReference type="Proteomes" id="UP000698222">
    <property type="component" value="Unassembled WGS sequence"/>
</dbReference>
<evidence type="ECO:0000313" key="2">
    <source>
        <dbReference type="Proteomes" id="UP000698222"/>
    </source>
</evidence>
<gene>
    <name evidence="1" type="ORF">JOF44_003151</name>
</gene>
<comment type="caution">
    <text evidence="1">The sequence shown here is derived from an EMBL/GenBank/DDBJ whole genome shotgun (WGS) entry which is preliminary data.</text>
</comment>
<protein>
    <submittedName>
        <fullName evidence="1">Glycerol uptake operon antiterminator</fullName>
    </submittedName>
</protein>
<reference evidence="1 2" key="1">
    <citation type="submission" date="2021-03" db="EMBL/GenBank/DDBJ databases">
        <title>Sequencing the genomes of 1000 actinobacteria strains.</title>
        <authorList>
            <person name="Klenk H.-P."/>
        </authorList>
    </citation>
    <scope>NUCLEOTIDE SEQUENCE [LARGE SCALE GENOMIC DNA]</scope>
    <source>
        <strain evidence="1 2">DSM 14564</strain>
    </source>
</reference>
<dbReference type="InterPro" id="IPR013785">
    <property type="entry name" value="Aldolase_TIM"/>
</dbReference>
<dbReference type="SUPFAM" id="SSF110391">
    <property type="entry name" value="GlpP-like"/>
    <property type="match status" value="1"/>
</dbReference>
<dbReference type="Pfam" id="PF04309">
    <property type="entry name" value="G3P_antiterm"/>
    <property type="match status" value="1"/>
</dbReference>
<dbReference type="PANTHER" id="PTHR35787">
    <property type="entry name" value="GLYCEROL UPTAKE OPERON ANTITERMINATOR REGULATORY PROTEIN"/>
    <property type="match status" value="1"/>
</dbReference>
<keyword evidence="2" id="KW-1185">Reference proteome</keyword>
<dbReference type="InterPro" id="IPR006699">
    <property type="entry name" value="GlpP"/>
</dbReference>
<accession>A0ABS4YQP6</accession>
<proteinExistence type="predicted"/>
<organism evidence="1 2">
    <name type="scientific">Brachybacterium fresconis</name>
    <dbReference type="NCBI Taxonomy" id="173363"/>
    <lineage>
        <taxon>Bacteria</taxon>
        <taxon>Bacillati</taxon>
        <taxon>Actinomycetota</taxon>
        <taxon>Actinomycetes</taxon>
        <taxon>Micrococcales</taxon>
        <taxon>Dermabacteraceae</taxon>
        <taxon>Brachybacterium</taxon>
    </lineage>
</organism>
<dbReference type="PIRSF" id="PIRSF016897">
    <property type="entry name" value="GlpP"/>
    <property type="match status" value="1"/>
</dbReference>
<name>A0ABS4YQP6_9MICO</name>
<sequence length="195" mass="20794">MERIDSSRATAVLESLQSDPVIASVKDQAGLTAALESEHEVLFLLYGSLVDIVHTVARGKSAGKIVLVNVDFVDGLSSQDAAVEWLATHTDADGVLSSKPSVVRAARRAHLAAVQRYFLVDSISYHQLGRVLKQGEPHMVEILPGCVPRVIEWLQDDISTPIIAGGLVCERGDVDAALGAGALAIATSDQLVWDM</sequence>
<dbReference type="EMBL" id="JAGIOC010000001">
    <property type="protein sequence ID" value="MBP2410248.1"/>
    <property type="molecule type" value="Genomic_DNA"/>
</dbReference>
<dbReference type="RefSeq" id="WP_209893568.1">
    <property type="nucleotide sequence ID" value="NZ_BAAAJV010000016.1"/>
</dbReference>
<dbReference type="PANTHER" id="PTHR35787:SF1">
    <property type="entry name" value="GLYCEROL UPTAKE OPERON ANTITERMINATOR REGULATORY PROTEIN"/>
    <property type="match status" value="1"/>
</dbReference>
<dbReference type="Gene3D" id="3.20.20.70">
    <property type="entry name" value="Aldolase class I"/>
    <property type="match status" value="1"/>
</dbReference>